<keyword evidence="2" id="KW-1185">Reference proteome</keyword>
<sequence length="195" mass="23294">MEKNALWRRVIKSKYGSSRQEWRLNTSRPKEMSVTWWGIVENSKRTKVTKWTGLNSYRWVIGNGKSVLFREDLWCGDKTLKEEFPRLFRLALKKNCFVKDVARNNNFEEVHWESVFSRKLLDREKCMVEKLNFLMSSVVLNEEVEDRINWIHESGGIFLVKKLSYLLAHDGMKAIEFQFDRIRKLKVPSRARSFL</sequence>
<dbReference type="PANTHER" id="PTHR36617:SF15">
    <property type="entry name" value="REVERSE TRANSCRIPTASE ZINC-BINDING DOMAIN-CONTAINING PROTEIN"/>
    <property type="match status" value="1"/>
</dbReference>
<accession>A0A9D3WJU3</accession>
<protein>
    <recommendedName>
        <fullName evidence="3">Reverse transcriptase zinc-binding domain-containing protein</fullName>
    </recommendedName>
</protein>
<gene>
    <name evidence="1" type="ORF">J1N35_001134</name>
</gene>
<dbReference type="OrthoDB" id="1002412at2759"/>
<dbReference type="Proteomes" id="UP000828251">
    <property type="component" value="Unassembled WGS sequence"/>
</dbReference>
<evidence type="ECO:0008006" key="3">
    <source>
        <dbReference type="Google" id="ProtNLM"/>
    </source>
</evidence>
<comment type="caution">
    <text evidence="1">The sequence shown here is derived from an EMBL/GenBank/DDBJ whole genome shotgun (WGS) entry which is preliminary data.</text>
</comment>
<dbReference type="PANTHER" id="PTHR36617">
    <property type="entry name" value="PROTEIN, PUTATIVE-RELATED"/>
    <property type="match status" value="1"/>
</dbReference>
<reference evidence="1 2" key="1">
    <citation type="journal article" date="2021" name="Plant Biotechnol. J.">
        <title>Multi-omics assisted identification of the key and species-specific regulatory components of drought-tolerant mechanisms in Gossypium stocksii.</title>
        <authorList>
            <person name="Yu D."/>
            <person name="Ke L."/>
            <person name="Zhang D."/>
            <person name="Wu Y."/>
            <person name="Sun Y."/>
            <person name="Mei J."/>
            <person name="Sun J."/>
            <person name="Sun Y."/>
        </authorList>
    </citation>
    <scope>NUCLEOTIDE SEQUENCE [LARGE SCALE GENOMIC DNA]</scope>
    <source>
        <strain evidence="2">cv. E1</strain>
        <tissue evidence="1">Leaf</tissue>
    </source>
</reference>
<evidence type="ECO:0000313" key="1">
    <source>
        <dbReference type="EMBL" id="KAH1129756.1"/>
    </source>
</evidence>
<proteinExistence type="predicted"/>
<evidence type="ECO:0000313" key="2">
    <source>
        <dbReference type="Proteomes" id="UP000828251"/>
    </source>
</evidence>
<name>A0A9D3WJU3_9ROSI</name>
<organism evidence="1 2">
    <name type="scientific">Gossypium stocksii</name>
    <dbReference type="NCBI Taxonomy" id="47602"/>
    <lineage>
        <taxon>Eukaryota</taxon>
        <taxon>Viridiplantae</taxon>
        <taxon>Streptophyta</taxon>
        <taxon>Embryophyta</taxon>
        <taxon>Tracheophyta</taxon>
        <taxon>Spermatophyta</taxon>
        <taxon>Magnoliopsida</taxon>
        <taxon>eudicotyledons</taxon>
        <taxon>Gunneridae</taxon>
        <taxon>Pentapetalae</taxon>
        <taxon>rosids</taxon>
        <taxon>malvids</taxon>
        <taxon>Malvales</taxon>
        <taxon>Malvaceae</taxon>
        <taxon>Malvoideae</taxon>
        <taxon>Gossypium</taxon>
    </lineage>
</organism>
<dbReference type="EMBL" id="JAIQCV010000001">
    <property type="protein sequence ID" value="KAH1129756.1"/>
    <property type="molecule type" value="Genomic_DNA"/>
</dbReference>
<dbReference type="AlphaFoldDB" id="A0A9D3WJU3"/>